<sequence>MNGFVYFDRDFDRFELLGKSIDDREIHRRIMQYTNGSEPHESGSWKSQARYHAKKIKEAGLVIRQIERVTGIFRALWQNVDKKGTSLNVP</sequence>
<protein>
    <submittedName>
        <fullName evidence="1">Uncharacterized protein</fullName>
    </submittedName>
</protein>
<keyword evidence="2" id="KW-1185">Reference proteome</keyword>
<accession>A0A1G9TQN5</accession>
<evidence type="ECO:0000313" key="1">
    <source>
        <dbReference type="EMBL" id="SDM49962.1"/>
    </source>
</evidence>
<dbReference type="AlphaFoldDB" id="A0A1G9TQN5"/>
<name>A0A1G9TQN5_9FIRM</name>
<reference evidence="1 2" key="1">
    <citation type="submission" date="2016-10" db="EMBL/GenBank/DDBJ databases">
        <authorList>
            <person name="de Groot N.N."/>
        </authorList>
    </citation>
    <scope>NUCLEOTIDE SEQUENCE [LARGE SCALE GENOMIC DNA]</scope>
    <source>
        <strain evidence="1 2">DSM 1736</strain>
    </source>
</reference>
<dbReference type="EMBL" id="FNHB01000005">
    <property type="protein sequence ID" value="SDM49962.1"/>
    <property type="molecule type" value="Genomic_DNA"/>
</dbReference>
<dbReference type="Proteomes" id="UP000214880">
    <property type="component" value="Unassembled WGS sequence"/>
</dbReference>
<organism evidence="1 2">
    <name type="scientific">Dendrosporobacter quercicolus</name>
    <dbReference type="NCBI Taxonomy" id="146817"/>
    <lineage>
        <taxon>Bacteria</taxon>
        <taxon>Bacillati</taxon>
        <taxon>Bacillota</taxon>
        <taxon>Negativicutes</taxon>
        <taxon>Selenomonadales</taxon>
        <taxon>Sporomusaceae</taxon>
        <taxon>Dendrosporobacter</taxon>
    </lineage>
</organism>
<evidence type="ECO:0000313" key="2">
    <source>
        <dbReference type="Proteomes" id="UP000214880"/>
    </source>
</evidence>
<proteinExistence type="predicted"/>
<gene>
    <name evidence="1" type="ORF">SAMN04488502_10553</name>
</gene>